<dbReference type="InterPro" id="IPR050464">
    <property type="entry name" value="Zeta_carotene_desat/Oxidored"/>
</dbReference>
<proteinExistence type="predicted"/>
<dbReference type="SUPFAM" id="SSF51905">
    <property type="entry name" value="FAD/NAD(P)-binding domain"/>
    <property type="match status" value="1"/>
</dbReference>
<accession>A0A1W2EAU6</accession>
<evidence type="ECO:0000313" key="1">
    <source>
        <dbReference type="EMBL" id="SMD06785.1"/>
    </source>
</evidence>
<organism evidence="1 2">
    <name type="scientific">Pedobacter africanus</name>
    <dbReference type="NCBI Taxonomy" id="151894"/>
    <lineage>
        <taxon>Bacteria</taxon>
        <taxon>Pseudomonadati</taxon>
        <taxon>Bacteroidota</taxon>
        <taxon>Sphingobacteriia</taxon>
        <taxon>Sphingobacteriales</taxon>
        <taxon>Sphingobacteriaceae</taxon>
        <taxon>Pedobacter</taxon>
    </lineage>
</organism>
<dbReference type="STRING" id="151894.SAMN04488524_4644"/>
<keyword evidence="2" id="KW-1185">Reference proteome</keyword>
<name>A0A1W2EAU6_9SPHI</name>
<evidence type="ECO:0000313" key="2">
    <source>
        <dbReference type="Proteomes" id="UP000192756"/>
    </source>
</evidence>
<gene>
    <name evidence="1" type="ORF">SAMN04488524_4644</name>
</gene>
<dbReference type="RefSeq" id="WP_084241419.1">
    <property type="nucleotide sequence ID" value="NZ_FWXT01000005.1"/>
</dbReference>
<dbReference type="OrthoDB" id="127573at2"/>
<dbReference type="AlphaFoldDB" id="A0A1W2EAU6"/>
<dbReference type="Gene3D" id="3.50.50.60">
    <property type="entry name" value="FAD/NAD(P)-binding domain"/>
    <property type="match status" value="1"/>
</dbReference>
<dbReference type="Pfam" id="PF13450">
    <property type="entry name" value="NAD_binding_8"/>
    <property type="match status" value="1"/>
</dbReference>
<reference evidence="2" key="1">
    <citation type="submission" date="2017-04" db="EMBL/GenBank/DDBJ databases">
        <authorList>
            <person name="Varghese N."/>
            <person name="Submissions S."/>
        </authorList>
    </citation>
    <scope>NUCLEOTIDE SEQUENCE [LARGE SCALE GENOMIC DNA]</scope>
    <source>
        <strain evidence="2">DSM 12126</strain>
    </source>
</reference>
<dbReference type="Proteomes" id="UP000192756">
    <property type="component" value="Unassembled WGS sequence"/>
</dbReference>
<dbReference type="GO" id="GO:0016491">
    <property type="term" value="F:oxidoreductase activity"/>
    <property type="evidence" value="ECO:0007669"/>
    <property type="project" value="TreeGrafter"/>
</dbReference>
<protein>
    <submittedName>
        <fullName evidence="1">Protoporphyrinogen oxidase</fullName>
    </submittedName>
</protein>
<dbReference type="InterPro" id="IPR036188">
    <property type="entry name" value="FAD/NAD-bd_sf"/>
</dbReference>
<sequence length="545" mass="61111">MSRGIARKGFLLRAGLIAAGIFLKGCAGKVGGRPDRYKHITGGLKGPDQKAGHMLRDKVSLTDPVYQREVKTLIIGGGISGLSAARWLKKAGYQDFELFELEGHIGGNAHAGGNRFSAYPRGAHYVTIANNDDELLIEFFKEQGIITHFENGLPFYNEYYLCFDPEERLLINGQWQEGLIPKFGISPADQEQIDLFFKLMEKLKHEKGRDGKYAFNIPVNDASADEKYRNLDKLSFKSYLSREGFTSEYLLWYLSYCCKDDYGQKIERVSAWAGLNYFAGHKGTSANSDAGAVLTWPEGNAFLVGLLKKGLEKHIKTSAMVCGLATNSGGRVEVSVLDLNKNQVYTILAENVILAAPQFVNKRLLGHERLDRLNYDAVNYAPWAVANITINNFSSSGLQDFSWDNVPYGMPSVGYVYAGHQQTKQESNTRVITFYLPLCDREPRISRLAAYARNYEQWLDMIIPELEYMHPGITSMIAAVEVWIWGHGMVVPAVNYIWGPERQKAQQPIDNKIFFAHTDLSGISLFEEGFHQGIRAAKSLLEAKK</sequence>
<dbReference type="PANTHER" id="PTHR42923">
    <property type="entry name" value="PROTOPORPHYRINOGEN OXIDASE"/>
    <property type="match status" value="1"/>
</dbReference>
<dbReference type="PANTHER" id="PTHR42923:SF39">
    <property type="entry name" value="AMINO OXIDASE"/>
    <property type="match status" value="1"/>
</dbReference>
<dbReference type="EMBL" id="FWXT01000005">
    <property type="protein sequence ID" value="SMD06785.1"/>
    <property type="molecule type" value="Genomic_DNA"/>
</dbReference>